<proteinExistence type="predicted"/>
<dbReference type="EMBL" id="JACAZH010000029">
    <property type="protein sequence ID" value="KAF7340732.1"/>
    <property type="molecule type" value="Genomic_DNA"/>
</dbReference>
<organism evidence="2 3">
    <name type="scientific">Mycena sanguinolenta</name>
    <dbReference type="NCBI Taxonomy" id="230812"/>
    <lineage>
        <taxon>Eukaryota</taxon>
        <taxon>Fungi</taxon>
        <taxon>Dikarya</taxon>
        <taxon>Basidiomycota</taxon>
        <taxon>Agaricomycotina</taxon>
        <taxon>Agaricomycetes</taxon>
        <taxon>Agaricomycetidae</taxon>
        <taxon>Agaricales</taxon>
        <taxon>Marasmiineae</taxon>
        <taxon>Mycenaceae</taxon>
        <taxon>Mycena</taxon>
    </lineage>
</organism>
<dbReference type="OrthoDB" id="3029611at2759"/>
<keyword evidence="1" id="KW-0812">Transmembrane</keyword>
<evidence type="ECO:0000313" key="3">
    <source>
        <dbReference type="Proteomes" id="UP000623467"/>
    </source>
</evidence>
<keyword evidence="1" id="KW-0472">Membrane</keyword>
<protein>
    <submittedName>
        <fullName evidence="2">Uncharacterized protein</fullName>
    </submittedName>
</protein>
<keyword evidence="1" id="KW-1133">Transmembrane helix</keyword>
<dbReference type="AlphaFoldDB" id="A0A8H6XHR3"/>
<accession>A0A8H6XHR3</accession>
<evidence type="ECO:0000256" key="1">
    <source>
        <dbReference type="SAM" id="Phobius"/>
    </source>
</evidence>
<evidence type="ECO:0000313" key="2">
    <source>
        <dbReference type="EMBL" id="KAF7340732.1"/>
    </source>
</evidence>
<comment type="caution">
    <text evidence="2">The sequence shown here is derived from an EMBL/GenBank/DDBJ whole genome shotgun (WGS) entry which is preliminary data.</text>
</comment>
<reference evidence="2" key="1">
    <citation type="submission" date="2020-05" db="EMBL/GenBank/DDBJ databases">
        <title>Mycena genomes resolve the evolution of fungal bioluminescence.</title>
        <authorList>
            <person name="Tsai I.J."/>
        </authorList>
    </citation>
    <scope>NUCLEOTIDE SEQUENCE</scope>
    <source>
        <strain evidence="2">160909Yilan</strain>
    </source>
</reference>
<dbReference type="Proteomes" id="UP000623467">
    <property type="component" value="Unassembled WGS sequence"/>
</dbReference>
<keyword evidence="3" id="KW-1185">Reference proteome</keyword>
<sequence>MDSSRIDFSWSILMHVFSETGVCLLLYGIYLCLFLLSIYTLARRRGTHGRKILMAWSCVIATVATAQMAVAIAQAVESARSFKASLRTQALDPLPLRLETAQFVLGTMNNFIIDSLYVGFLSRVHGQMPDIELVVPLLRDMGMSMDDTRPAGDFLCFLPLLWRL</sequence>
<name>A0A8H6XHR3_9AGAR</name>
<feature type="transmembrane region" description="Helical" evidence="1">
    <location>
        <begin position="53"/>
        <end position="76"/>
    </location>
</feature>
<feature type="transmembrane region" description="Helical" evidence="1">
    <location>
        <begin position="12"/>
        <end position="41"/>
    </location>
</feature>
<gene>
    <name evidence="2" type="ORF">MSAN_02101500</name>
</gene>